<keyword evidence="1" id="KW-0472">Membrane</keyword>
<gene>
    <name evidence="2" type="ORF">EV653_1221</name>
</gene>
<comment type="caution">
    <text evidence="2">The sequence shown here is derived from an EMBL/GenBank/DDBJ whole genome shotgun (WGS) entry which is preliminary data.</text>
</comment>
<keyword evidence="1" id="KW-1133">Transmembrane helix</keyword>
<keyword evidence="1" id="KW-0812">Transmembrane</keyword>
<dbReference type="Proteomes" id="UP000295146">
    <property type="component" value="Unassembled WGS sequence"/>
</dbReference>
<proteinExistence type="predicted"/>
<protein>
    <submittedName>
        <fullName evidence="2">Uncharacterized protein</fullName>
    </submittedName>
</protein>
<sequence>MKYIHTLVAIPVLAGGIVLGATTEASAREIDPEASYREPVVVVHDPGPMVEVDDTGAEALQTGAGAIGGAGITIAVLWAYRRRQTIHAH</sequence>
<evidence type="ECO:0000313" key="3">
    <source>
        <dbReference type="Proteomes" id="UP000295146"/>
    </source>
</evidence>
<evidence type="ECO:0000256" key="1">
    <source>
        <dbReference type="SAM" id="Phobius"/>
    </source>
</evidence>
<name>A0A4R8CI80_9ACTN</name>
<dbReference type="EMBL" id="SODP01000001">
    <property type="protein sequence ID" value="TDW76078.1"/>
    <property type="molecule type" value="Genomic_DNA"/>
</dbReference>
<organism evidence="2 3">
    <name type="scientific">Kribbella pratensis</name>
    <dbReference type="NCBI Taxonomy" id="2512112"/>
    <lineage>
        <taxon>Bacteria</taxon>
        <taxon>Bacillati</taxon>
        <taxon>Actinomycetota</taxon>
        <taxon>Actinomycetes</taxon>
        <taxon>Propionibacteriales</taxon>
        <taxon>Kribbellaceae</taxon>
        <taxon>Kribbella</taxon>
    </lineage>
</organism>
<evidence type="ECO:0000313" key="2">
    <source>
        <dbReference type="EMBL" id="TDW76078.1"/>
    </source>
</evidence>
<dbReference type="RefSeq" id="WP_134098723.1">
    <property type="nucleotide sequence ID" value="NZ_SODP01000001.1"/>
</dbReference>
<keyword evidence="3" id="KW-1185">Reference proteome</keyword>
<dbReference type="AlphaFoldDB" id="A0A4R8CI80"/>
<reference evidence="2 3" key="1">
    <citation type="submission" date="2019-03" db="EMBL/GenBank/DDBJ databases">
        <title>Genomic Encyclopedia of Type Strains, Phase III (KMG-III): the genomes of soil and plant-associated and newly described type strains.</title>
        <authorList>
            <person name="Whitman W."/>
        </authorList>
    </citation>
    <scope>NUCLEOTIDE SEQUENCE [LARGE SCALE GENOMIC DNA]</scope>
    <source>
        <strain evidence="2 3">VKM Ac-2573</strain>
    </source>
</reference>
<feature type="transmembrane region" description="Helical" evidence="1">
    <location>
        <begin position="59"/>
        <end position="80"/>
    </location>
</feature>
<accession>A0A4R8CI80</accession>
<dbReference type="OrthoDB" id="3831084at2"/>